<dbReference type="InterPro" id="IPR052927">
    <property type="entry name" value="DCC_oxidoreductase"/>
</dbReference>
<organism evidence="1 2">
    <name type="scientific">Tenacibaculum jejuense</name>
    <dbReference type="NCBI Taxonomy" id="584609"/>
    <lineage>
        <taxon>Bacteria</taxon>
        <taxon>Pseudomonadati</taxon>
        <taxon>Bacteroidota</taxon>
        <taxon>Flavobacteriia</taxon>
        <taxon>Flavobacteriales</taxon>
        <taxon>Flavobacteriaceae</taxon>
        <taxon>Tenacibaculum</taxon>
    </lineage>
</organism>
<dbReference type="AlphaFoldDB" id="A0A238UB21"/>
<name>A0A238UB21_9FLAO</name>
<dbReference type="Proteomes" id="UP000215214">
    <property type="component" value="Chromosome TJEJU"/>
</dbReference>
<evidence type="ECO:0000313" key="2">
    <source>
        <dbReference type="Proteomes" id="UP000215214"/>
    </source>
</evidence>
<protein>
    <recommendedName>
        <fullName evidence="3">Thiol-disulfide oxidoreductase</fullName>
    </recommendedName>
</protein>
<evidence type="ECO:0000313" key="1">
    <source>
        <dbReference type="EMBL" id="SNR16397.1"/>
    </source>
</evidence>
<reference evidence="1 2" key="1">
    <citation type="submission" date="2017-07" db="EMBL/GenBank/DDBJ databases">
        <authorList>
            <person name="Sun Z.S."/>
            <person name="Albrecht U."/>
            <person name="Echele G."/>
            <person name="Lee C.C."/>
        </authorList>
    </citation>
    <scope>NUCLEOTIDE SEQUENCE [LARGE SCALE GENOMIC DNA]</scope>
    <source>
        <strain evidence="2">type strain: KCTC 22618</strain>
    </source>
</reference>
<dbReference type="KEGG" id="tje:TJEJU_2718"/>
<evidence type="ECO:0008006" key="3">
    <source>
        <dbReference type="Google" id="ProtNLM"/>
    </source>
</evidence>
<dbReference type="Pfam" id="PF04134">
    <property type="entry name" value="DCC1-like"/>
    <property type="match status" value="1"/>
</dbReference>
<dbReference type="OrthoDB" id="9785438at2"/>
<dbReference type="PANTHER" id="PTHR33639">
    <property type="entry name" value="THIOL-DISULFIDE OXIDOREDUCTASE DCC"/>
    <property type="match status" value="1"/>
</dbReference>
<accession>A0A238UB21</accession>
<dbReference type="RefSeq" id="WP_095072902.1">
    <property type="nucleotide sequence ID" value="NZ_LT899436.1"/>
</dbReference>
<sequence>MNDFPKEKQIILFDGVCNLCNDFVLKVIKYDKKNNFLFTSLQSKTGEEILAHLNIDTTKIDSIILFEPTSTYYIKSSAALKIMNSFGSVWKLTYFFWLIPKPLRNLAYDFIAKNRYRWFGKKEQCMIPTPELTSKFLN</sequence>
<gene>
    <name evidence="1" type="ORF">TJEJU_2718</name>
</gene>
<dbReference type="GO" id="GO:0015035">
    <property type="term" value="F:protein-disulfide reductase activity"/>
    <property type="evidence" value="ECO:0007669"/>
    <property type="project" value="InterPro"/>
</dbReference>
<dbReference type="EMBL" id="LT899436">
    <property type="protein sequence ID" value="SNR16397.1"/>
    <property type="molecule type" value="Genomic_DNA"/>
</dbReference>
<dbReference type="InterPro" id="IPR007263">
    <property type="entry name" value="DCC1-like"/>
</dbReference>
<dbReference type="PANTHER" id="PTHR33639:SF2">
    <property type="entry name" value="DUF393 DOMAIN-CONTAINING PROTEIN"/>
    <property type="match status" value="1"/>
</dbReference>
<proteinExistence type="predicted"/>
<keyword evidence="2" id="KW-1185">Reference proteome</keyword>